<dbReference type="HOGENOM" id="CLU_3237891_0_0_10"/>
<dbReference type="Proteomes" id="UP000003460">
    <property type="component" value="Unassembled WGS sequence"/>
</dbReference>
<dbReference type="STRING" id="626522.GCWU000325_02251"/>
<gene>
    <name evidence="1" type="ORF">GCWU000325_02251</name>
</gene>
<comment type="caution">
    <text evidence="1">The sequence shown here is derived from an EMBL/GenBank/DDBJ whole genome shotgun (WGS) entry which is preliminary data.</text>
</comment>
<evidence type="ECO:0000313" key="2">
    <source>
        <dbReference type="Proteomes" id="UP000003460"/>
    </source>
</evidence>
<name>C9LJ39_9BACT</name>
<dbReference type="AlphaFoldDB" id="C9LJ39"/>
<organism evidence="1 2">
    <name type="scientific">Alloprevotella tannerae ATCC 51259</name>
    <dbReference type="NCBI Taxonomy" id="626522"/>
    <lineage>
        <taxon>Bacteria</taxon>
        <taxon>Pseudomonadati</taxon>
        <taxon>Bacteroidota</taxon>
        <taxon>Bacteroidia</taxon>
        <taxon>Bacteroidales</taxon>
        <taxon>Prevotellaceae</taxon>
        <taxon>Alloprevotella</taxon>
    </lineage>
</organism>
<dbReference type="EMBL" id="ACIJ02000023">
    <property type="protein sequence ID" value="EEX71006.1"/>
    <property type="molecule type" value="Genomic_DNA"/>
</dbReference>
<sequence>MLALLFEALILAVAHKKFKVYVSFLQRRLRLTPCFVPLFRCKT</sequence>
<keyword evidence="2" id="KW-1185">Reference proteome</keyword>
<proteinExistence type="predicted"/>
<protein>
    <submittedName>
        <fullName evidence="1">Uncharacterized protein</fullName>
    </submittedName>
</protein>
<accession>C9LJ39</accession>
<evidence type="ECO:0000313" key="1">
    <source>
        <dbReference type="EMBL" id="EEX71006.1"/>
    </source>
</evidence>
<reference evidence="1" key="1">
    <citation type="submission" date="2009-09" db="EMBL/GenBank/DDBJ databases">
        <authorList>
            <person name="Weinstock G."/>
            <person name="Sodergren E."/>
            <person name="Clifton S."/>
            <person name="Fulton L."/>
            <person name="Fulton B."/>
            <person name="Courtney L."/>
            <person name="Fronick C."/>
            <person name="Harrison M."/>
            <person name="Strong C."/>
            <person name="Farmer C."/>
            <person name="Delahaunty K."/>
            <person name="Markovic C."/>
            <person name="Hall O."/>
            <person name="Minx P."/>
            <person name="Tomlinson C."/>
            <person name="Mitreva M."/>
            <person name="Nelson J."/>
            <person name="Hou S."/>
            <person name="Wollam A."/>
            <person name="Pepin K.H."/>
            <person name="Johnson M."/>
            <person name="Bhonagiri V."/>
            <person name="Nash W.E."/>
            <person name="Warren W."/>
            <person name="Chinwalla A."/>
            <person name="Mardis E.R."/>
            <person name="Wilson R.K."/>
        </authorList>
    </citation>
    <scope>NUCLEOTIDE SEQUENCE [LARGE SCALE GENOMIC DNA]</scope>
    <source>
        <strain evidence="1">ATCC 51259</strain>
    </source>
</reference>